<organism evidence="2 3">
    <name type="scientific">Luteolibacter algae</name>
    <dbReference type="NCBI Taxonomy" id="454151"/>
    <lineage>
        <taxon>Bacteria</taxon>
        <taxon>Pseudomonadati</taxon>
        <taxon>Verrucomicrobiota</taxon>
        <taxon>Verrucomicrobiia</taxon>
        <taxon>Verrucomicrobiales</taxon>
        <taxon>Verrucomicrobiaceae</taxon>
        <taxon>Luteolibacter</taxon>
    </lineage>
</organism>
<accession>A0ABW5D515</accession>
<dbReference type="SUPFAM" id="SSF51658">
    <property type="entry name" value="Xylose isomerase-like"/>
    <property type="match status" value="1"/>
</dbReference>
<evidence type="ECO:0000313" key="2">
    <source>
        <dbReference type="EMBL" id="MFD2255059.1"/>
    </source>
</evidence>
<dbReference type="InterPro" id="IPR036237">
    <property type="entry name" value="Xyl_isomerase-like_sf"/>
</dbReference>
<dbReference type="PANTHER" id="PTHR12110:SF53">
    <property type="entry name" value="BLR5974 PROTEIN"/>
    <property type="match status" value="1"/>
</dbReference>
<feature type="domain" description="Xylose isomerase-like TIM barrel" evidence="1">
    <location>
        <begin position="55"/>
        <end position="288"/>
    </location>
</feature>
<dbReference type="Gene3D" id="3.20.20.150">
    <property type="entry name" value="Divalent-metal-dependent TIM barrel enzymes"/>
    <property type="match status" value="1"/>
</dbReference>
<evidence type="ECO:0000313" key="3">
    <source>
        <dbReference type="Proteomes" id="UP001597375"/>
    </source>
</evidence>
<proteinExistence type="predicted"/>
<dbReference type="PANTHER" id="PTHR12110">
    <property type="entry name" value="HYDROXYPYRUVATE ISOMERASE"/>
    <property type="match status" value="1"/>
</dbReference>
<sequence length="299" mass="32895">MNRRSFLGTTTLTGLGLSVSGLLADESAQEEKTARQIAVFTKYFEHLDYADLAEKIAPLGVSGLEAPLRKKGHIEPEEMTKELPAFNAALAKKNLEVIIMASSINAVDARGLAEEQLRLAARLGIKRYRLEHLKYDLSKPLAPQIANFKSQLSDLAALNKACGIQGLYQNHRGNNFVGAPIWDMVDILSDIDPAHLGMAFDFAHAAVEGSNAWEINFRRALPHIGAVFFKDYKVTGKKWSACPLGEGMVNPKAGKLVSRMLPTNIPASIHIEYISGEDVVDRSVEAMRHDFATLQKWLG</sequence>
<dbReference type="Proteomes" id="UP001597375">
    <property type="component" value="Unassembled WGS sequence"/>
</dbReference>
<reference evidence="3" key="1">
    <citation type="journal article" date="2019" name="Int. J. Syst. Evol. Microbiol.">
        <title>The Global Catalogue of Microorganisms (GCM) 10K type strain sequencing project: providing services to taxonomists for standard genome sequencing and annotation.</title>
        <authorList>
            <consortium name="The Broad Institute Genomics Platform"/>
            <consortium name="The Broad Institute Genome Sequencing Center for Infectious Disease"/>
            <person name="Wu L."/>
            <person name="Ma J."/>
        </authorList>
    </citation>
    <scope>NUCLEOTIDE SEQUENCE [LARGE SCALE GENOMIC DNA]</scope>
    <source>
        <strain evidence="3">CGMCC 4.7106</strain>
    </source>
</reference>
<dbReference type="RefSeq" id="WP_386817721.1">
    <property type="nucleotide sequence ID" value="NZ_JBHUIT010000001.1"/>
</dbReference>
<keyword evidence="2" id="KW-0413">Isomerase</keyword>
<dbReference type="InterPro" id="IPR013022">
    <property type="entry name" value="Xyl_isomerase-like_TIM-brl"/>
</dbReference>
<keyword evidence="3" id="KW-1185">Reference proteome</keyword>
<protein>
    <submittedName>
        <fullName evidence="2">Sugar phosphate isomerase/epimerase family protein</fullName>
    </submittedName>
</protein>
<gene>
    <name evidence="2" type="ORF">ACFSSA_00075</name>
</gene>
<dbReference type="EMBL" id="JBHUIT010000001">
    <property type="protein sequence ID" value="MFD2255059.1"/>
    <property type="molecule type" value="Genomic_DNA"/>
</dbReference>
<dbReference type="Pfam" id="PF01261">
    <property type="entry name" value="AP_endonuc_2"/>
    <property type="match status" value="1"/>
</dbReference>
<dbReference type="GO" id="GO:0016853">
    <property type="term" value="F:isomerase activity"/>
    <property type="evidence" value="ECO:0007669"/>
    <property type="project" value="UniProtKB-KW"/>
</dbReference>
<comment type="caution">
    <text evidence="2">The sequence shown here is derived from an EMBL/GenBank/DDBJ whole genome shotgun (WGS) entry which is preliminary data.</text>
</comment>
<name>A0ABW5D515_9BACT</name>
<dbReference type="InterPro" id="IPR050312">
    <property type="entry name" value="IolE/XylAMocC-like"/>
</dbReference>
<evidence type="ECO:0000259" key="1">
    <source>
        <dbReference type="Pfam" id="PF01261"/>
    </source>
</evidence>